<comment type="caution">
    <text evidence="2">The sequence shown here is derived from an EMBL/GenBank/DDBJ whole genome shotgun (WGS) entry which is preliminary data.</text>
</comment>
<evidence type="ECO:0000313" key="3">
    <source>
        <dbReference type="Proteomes" id="UP000324222"/>
    </source>
</evidence>
<reference evidence="2 3" key="1">
    <citation type="submission" date="2019-05" db="EMBL/GenBank/DDBJ databases">
        <title>Another draft genome of Portunus trituberculatus and its Hox gene families provides insights of decapod evolution.</title>
        <authorList>
            <person name="Jeong J.-H."/>
            <person name="Song I."/>
            <person name="Kim S."/>
            <person name="Choi T."/>
            <person name="Kim D."/>
            <person name="Ryu S."/>
            <person name="Kim W."/>
        </authorList>
    </citation>
    <scope>NUCLEOTIDE SEQUENCE [LARGE SCALE GENOMIC DNA]</scope>
    <source>
        <tissue evidence="2">Muscle</tissue>
    </source>
</reference>
<organism evidence="2 3">
    <name type="scientific">Portunus trituberculatus</name>
    <name type="common">Swimming crab</name>
    <name type="synonym">Neptunus trituberculatus</name>
    <dbReference type="NCBI Taxonomy" id="210409"/>
    <lineage>
        <taxon>Eukaryota</taxon>
        <taxon>Metazoa</taxon>
        <taxon>Ecdysozoa</taxon>
        <taxon>Arthropoda</taxon>
        <taxon>Crustacea</taxon>
        <taxon>Multicrustacea</taxon>
        <taxon>Malacostraca</taxon>
        <taxon>Eumalacostraca</taxon>
        <taxon>Eucarida</taxon>
        <taxon>Decapoda</taxon>
        <taxon>Pleocyemata</taxon>
        <taxon>Brachyura</taxon>
        <taxon>Eubrachyura</taxon>
        <taxon>Portunoidea</taxon>
        <taxon>Portunidae</taxon>
        <taxon>Portuninae</taxon>
        <taxon>Portunus</taxon>
    </lineage>
</organism>
<sequence>MCDDQDTKKDTVGKDALEKEVSLGQLRSGRNGRGSGRNNDFQEVSRWHCTEEERREREVALGVVAYVALEGLVWDGLAWLGMGEGNGVAWRGVEWKGGM</sequence>
<accession>A0A5B7IXP8</accession>
<protein>
    <submittedName>
        <fullName evidence="2">Uncharacterized protein</fullName>
    </submittedName>
</protein>
<evidence type="ECO:0000256" key="1">
    <source>
        <dbReference type="SAM" id="MobiDB-lite"/>
    </source>
</evidence>
<dbReference type="EMBL" id="VSRR010074063">
    <property type="protein sequence ID" value="MPC87295.1"/>
    <property type="molecule type" value="Genomic_DNA"/>
</dbReference>
<evidence type="ECO:0000313" key="2">
    <source>
        <dbReference type="EMBL" id="MPC87295.1"/>
    </source>
</evidence>
<keyword evidence="3" id="KW-1185">Reference proteome</keyword>
<proteinExistence type="predicted"/>
<name>A0A5B7IXP8_PORTR</name>
<gene>
    <name evidence="2" type="ORF">E2C01_082153</name>
</gene>
<dbReference type="Proteomes" id="UP000324222">
    <property type="component" value="Unassembled WGS sequence"/>
</dbReference>
<dbReference type="AlphaFoldDB" id="A0A5B7IXP8"/>
<feature type="region of interest" description="Disordered" evidence="1">
    <location>
        <begin position="24"/>
        <end position="43"/>
    </location>
</feature>